<evidence type="ECO:0000313" key="3">
    <source>
        <dbReference type="Proteomes" id="UP001218788"/>
    </source>
</evidence>
<dbReference type="RefSeq" id="WP_273640575.1">
    <property type="nucleotide sequence ID" value="NZ_JAQQXP010000001.1"/>
</dbReference>
<dbReference type="InterPro" id="IPR008407">
    <property type="entry name" value="Brnchd-chn_aa_trnsp_AzlD"/>
</dbReference>
<keyword evidence="3" id="KW-1185">Reference proteome</keyword>
<keyword evidence="1" id="KW-0472">Membrane</keyword>
<sequence>MTTQMDSSTWLALLVCALGTYAIRMLPLVWTRRHLARQHNKGVANQLPEWLGILGPLMIAAMFGVSLVPARADWVGGLATLAGTAATLLIWHRSRSLGKPVFAGVLVFGLVSWGLPLFW</sequence>
<dbReference type="Pfam" id="PF05437">
    <property type="entry name" value="AzlD"/>
    <property type="match status" value="1"/>
</dbReference>
<name>A0ABT5L4L9_9ALTE</name>
<keyword evidence="1" id="KW-1133">Transmembrane helix</keyword>
<feature type="transmembrane region" description="Helical" evidence="1">
    <location>
        <begin position="12"/>
        <end position="30"/>
    </location>
</feature>
<organism evidence="2 3">
    <name type="scientific">Alteromonas gilva</name>
    <dbReference type="NCBI Taxonomy" id="2987522"/>
    <lineage>
        <taxon>Bacteria</taxon>
        <taxon>Pseudomonadati</taxon>
        <taxon>Pseudomonadota</taxon>
        <taxon>Gammaproteobacteria</taxon>
        <taxon>Alteromonadales</taxon>
        <taxon>Alteromonadaceae</taxon>
        <taxon>Alteromonas/Salinimonas group</taxon>
        <taxon>Alteromonas</taxon>
    </lineage>
</organism>
<feature type="transmembrane region" description="Helical" evidence="1">
    <location>
        <begin position="50"/>
        <end position="68"/>
    </location>
</feature>
<gene>
    <name evidence="2" type="ORF">OIK42_11250</name>
</gene>
<comment type="caution">
    <text evidence="2">The sequence shown here is derived from an EMBL/GenBank/DDBJ whole genome shotgun (WGS) entry which is preliminary data.</text>
</comment>
<dbReference type="Proteomes" id="UP001218788">
    <property type="component" value="Unassembled WGS sequence"/>
</dbReference>
<dbReference type="EMBL" id="JAQQXP010000001">
    <property type="protein sequence ID" value="MDC8831336.1"/>
    <property type="molecule type" value="Genomic_DNA"/>
</dbReference>
<evidence type="ECO:0000256" key="1">
    <source>
        <dbReference type="SAM" id="Phobius"/>
    </source>
</evidence>
<keyword evidence="1" id="KW-0812">Transmembrane</keyword>
<protein>
    <submittedName>
        <fullName evidence="2">AzlD domain-containing protein</fullName>
    </submittedName>
</protein>
<feature type="transmembrane region" description="Helical" evidence="1">
    <location>
        <begin position="100"/>
        <end position="118"/>
    </location>
</feature>
<feature type="transmembrane region" description="Helical" evidence="1">
    <location>
        <begin position="74"/>
        <end position="91"/>
    </location>
</feature>
<evidence type="ECO:0000313" key="2">
    <source>
        <dbReference type="EMBL" id="MDC8831336.1"/>
    </source>
</evidence>
<proteinExistence type="predicted"/>
<reference evidence="2 3" key="1">
    <citation type="submission" date="2022-10" db="EMBL/GenBank/DDBJ databases">
        <title>Alteromonas sp. chi3 Genome sequencing.</title>
        <authorList>
            <person name="Park S."/>
        </authorList>
    </citation>
    <scope>NUCLEOTIDE SEQUENCE [LARGE SCALE GENOMIC DNA]</scope>
    <source>
        <strain evidence="3">chi3</strain>
    </source>
</reference>
<accession>A0ABT5L4L9</accession>